<dbReference type="STRING" id="520822.A0A195BL27"/>
<sequence length="451" mass="50893">MTSTMGLQQQAASHDTVDFASYLQSTQCHQTEGQVQGCQKSPHREHNSSFTSTKGLLNGPGQNNCFLNSAVQIANLILLNIISEYYKILLDAVTRQRRNEYESSTGIASSSMRLHKSWEMSSLPPCWHSALSAFLEKPFPFTVFRSRRSRISSPYELCNCSIIENISHDRHGAVTRSCGISTYFEEASGSSPDMRACVNPAFSVHLRCDRNVAHSRQFEATREVGGNASSSPIFSRGVEVPGTICKNNYRSEERVRFVVTRFVFQPAQFCPKLLQFEKNLPVTSLLAKEKQQNNTHILITQLSVCQEWNAELKESNIFIDALSSLEEMGHPNFQRATVLVKLLWFRLFRWDGARKGILCGPLEEEDEENQKRGWGIFTSTPRDAGFRYGCNTAPRAGSSELLLHVSPCYRAVKLSKESVFIFALFDNPELECKVFARRERAMILSTSVMVL</sequence>
<dbReference type="Proteomes" id="UP000078540">
    <property type="component" value="Unassembled WGS sequence"/>
</dbReference>
<evidence type="ECO:0000313" key="2">
    <source>
        <dbReference type="EMBL" id="KYM85474.1"/>
    </source>
</evidence>
<gene>
    <name evidence="2" type="ORF">ALC53_04717</name>
</gene>
<name>A0A195BL27_9HYME</name>
<evidence type="ECO:0000313" key="3">
    <source>
        <dbReference type="Proteomes" id="UP000078540"/>
    </source>
</evidence>
<organism evidence="2 3">
    <name type="scientific">Atta colombica</name>
    <dbReference type="NCBI Taxonomy" id="520822"/>
    <lineage>
        <taxon>Eukaryota</taxon>
        <taxon>Metazoa</taxon>
        <taxon>Ecdysozoa</taxon>
        <taxon>Arthropoda</taxon>
        <taxon>Hexapoda</taxon>
        <taxon>Insecta</taxon>
        <taxon>Pterygota</taxon>
        <taxon>Neoptera</taxon>
        <taxon>Endopterygota</taxon>
        <taxon>Hymenoptera</taxon>
        <taxon>Apocrita</taxon>
        <taxon>Aculeata</taxon>
        <taxon>Formicoidea</taxon>
        <taxon>Formicidae</taxon>
        <taxon>Myrmicinae</taxon>
        <taxon>Atta</taxon>
    </lineage>
</organism>
<dbReference type="AlphaFoldDB" id="A0A195BL27"/>
<proteinExistence type="predicted"/>
<feature type="region of interest" description="Disordered" evidence="1">
    <location>
        <begin position="34"/>
        <end position="54"/>
    </location>
</feature>
<dbReference type="EMBL" id="KQ976453">
    <property type="protein sequence ID" value="KYM85474.1"/>
    <property type="molecule type" value="Genomic_DNA"/>
</dbReference>
<protein>
    <submittedName>
        <fullName evidence="2">Uncharacterized protein</fullName>
    </submittedName>
</protein>
<reference evidence="2 3" key="1">
    <citation type="submission" date="2015-09" db="EMBL/GenBank/DDBJ databases">
        <title>Atta colombica WGS genome.</title>
        <authorList>
            <person name="Nygaard S."/>
            <person name="Hu H."/>
            <person name="Boomsma J."/>
            <person name="Zhang G."/>
        </authorList>
    </citation>
    <scope>NUCLEOTIDE SEQUENCE [LARGE SCALE GENOMIC DNA]</scope>
    <source>
        <strain evidence="2">Treedump-2</strain>
        <tissue evidence="2">Whole body</tissue>
    </source>
</reference>
<keyword evidence="3" id="KW-1185">Reference proteome</keyword>
<evidence type="ECO:0000256" key="1">
    <source>
        <dbReference type="SAM" id="MobiDB-lite"/>
    </source>
</evidence>
<accession>A0A195BL27</accession>